<dbReference type="Gene3D" id="6.10.250.1450">
    <property type="match status" value="1"/>
</dbReference>
<gene>
    <name evidence="6" type="ORF">S12H4_16651</name>
</gene>
<reference evidence="6" key="1">
    <citation type="journal article" date="2014" name="Front. Microbiol.">
        <title>High frequency of phylogenetically diverse reductive dehalogenase-homologous genes in deep subseafloor sedimentary metagenomes.</title>
        <authorList>
            <person name="Kawai M."/>
            <person name="Futagami T."/>
            <person name="Toyoda A."/>
            <person name="Takaki Y."/>
            <person name="Nishi S."/>
            <person name="Hori S."/>
            <person name="Arai W."/>
            <person name="Tsubouchi T."/>
            <person name="Morono Y."/>
            <person name="Uchiyama I."/>
            <person name="Ito T."/>
            <person name="Fujiyama A."/>
            <person name="Inagaki F."/>
            <person name="Takami H."/>
        </authorList>
    </citation>
    <scope>NUCLEOTIDE SEQUENCE</scope>
    <source>
        <strain evidence="6">Expedition CK06-06</strain>
    </source>
</reference>
<organism evidence="6">
    <name type="scientific">marine sediment metagenome</name>
    <dbReference type="NCBI Taxonomy" id="412755"/>
    <lineage>
        <taxon>unclassified sequences</taxon>
        <taxon>metagenomes</taxon>
        <taxon>ecological metagenomes</taxon>
    </lineage>
</organism>
<evidence type="ECO:0000256" key="4">
    <source>
        <dbReference type="ARBA" id="ARBA00023014"/>
    </source>
</evidence>
<dbReference type="PANTHER" id="PTHR43578">
    <property type="entry name" value="NADH-QUINONE OXIDOREDUCTASE SUBUNIT F"/>
    <property type="match status" value="1"/>
</dbReference>
<accession>X1RHA4</accession>
<evidence type="ECO:0000313" key="6">
    <source>
        <dbReference type="EMBL" id="GAI79968.1"/>
    </source>
</evidence>
<evidence type="ECO:0000259" key="5">
    <source>
        <dbReference type="Pfam" id="PF01512"/>
    </source>
</evidence>
<protein>
    <recommendedName>
        <fullName evidence="5">NADH-ubiquinone oxidoreductase 51kDa subunit FMN-binding domain-containing protein</fullName>
    </recommendedName>
</protein>
<dbReference type="EMBL" id="BARW01008071">
    <property type="protein sequence ID" value="GAI79968.1"/>
    <property type="molecule type" value="Genomic_DNA"/>
</dbReference>
<sequence length="151" mass="16486">YIGAEGYQALAKILTSMKAEEVIEEIKKSGLRGRGGGGFPAGVKWEFAWRAKSSQKYIICNADEGDPGAFMDRSLLEGDPHSIIEGMAIGAYAIGAEQGYVYVRAEYPLAVERIELAIKQAREFGLLGKNIFNSKFSFDVDIRVGARATMV</sequence>
<evidence type="ECO:0000256" key="1">
    <source>
        <dbReference type="ARBA" id="ARBA00022485"/>
    </source>
</evidence>
<dbReference type="PANTHER" id="PTHR43578:SF3">
    <property type="entry name" value="NADH-QUINONE OXIDOREDUCTASE SUBUNIT F"/>
    <property type="match status" value="1"/>
</dbReference>
<comment type="caution">
    <text evidence="6">The sequence shown here is derived from an EMBL/GenBank/DDBJ whole genome shotgun (WGS) entry which is preliminary data.</text>
</comment>
<dbReference type="GO" id="GO:0051539">
    <property type="term" value="F:4 iron, 4 sulfur cluster binding"/>
    <property type="evidence" value="ECO:0007669"/>
    <property type="project" value="UniProtKB-KW"/>
</dbReference>
<dbReference type="GO" id="GO:0046872">
    <property type="term" value="F:metal ion binding"/>
    <property type="evidence" value="ECO:0007669"/>
    <property type="project" value="UniProtKB-KW"/>
</dbReference>
<keyword evidence="3" id="KW-0408">Iron</keyword>
<feature type="domain" description="NADH-ubiquinone oxidoreductase 51kDa subunit FMN-binding" evidence="5">
    <location>
        <begin position="26"/>
        <end position="139"/>
    </location>
</feature>
<dbReference type="Gene3D" id="3.40.50.11540">
    <property type="entry name" value="NADH-ubiquinone oxidoreductase 51kDa subunit"/>
    <property type="match status" value="1"/>
</dbReference>
<dbReference type="Pfam" id="PF01512">
    <property type="entry name" value="Complex1_51K"/>
    <property type="match status" value="1"/>
</dbReference>
<name>X1RHA4_9ZZZZ</name>
<evidence type="ECO:0000256" key="3">
    <source>
        <dbReference type="ARBA" id="ARBA00023004"/>
    </source>
</evidence>
<dbReference type="InterPro" id="IPR037225">
    <property type="entry name" value="Nuo51_FMN-bd_sf"/>
</dbReference>
<dbReference type="InterPro" id="IPR011538">
    <property type="entry name" value="Nuo51_FMN-bd"/>
</dbReference>
<keyword evidence="2" id="KW-0479">Metal-binding</keyword>
<evidence type="ECO:0000256" key="2">
    <source>
        <dbReference type="ARBA" id="ARBA00022723"/>
    </source>
</evidence>
<dbReference type="AlphaFoldDB" id="X1RHA4"/>
<dbReference type="SUPFAM" id="SSF142019">
    <property type="entry name" value="Nqo1 FMN-binding domain-like"/>
    <property type="match status" value="1"/>
</dbReference>
<proteinExistence type="predicted"/>
<keyword evidence="4" id="KW-0411">Iron-sulfur</keyword>
<keyword evidence="1" id="KW-0004">4Fe-4S</keyword>
<feature type="non-terminal residue" evidence="6">
    <location>
        <position position="1"/>
    </location>
</feature>